<protein>
    <submittedName>
        <fullName evidence="1">Uncharacterized protein</fullName>
    </submittedName>
</protein>
<dbReference type="Proteomes" id="UP000076532">
    <property type="component" value="Unassembled WGS sequence"/>
</dbReference>
<keyword evidence="2" id="KW-1185">Reference proteome</keyword>
<dbReference type="AlphaFoldDB" id="A0A166G8A2"/>
<proteinExistence type="predicted"/>
<name>A0A166G8A2_9AGAM</name>
<evidence type="ECO:0000313" key="1">
    <source>
        <dbReference type="EMBL" id="KZP17571.1"/>
    </source>
</evidence>
<dbReference type="EMBL" id="KV417581">
    <property type="protein sequence ID" value="KZP17571.1"/>
    <property type="molecule type" value="Genomic_DNA"/>
</dbReference>
<dbReference type="STRING" id="436010.A0A166G8A2"/>
<gene>
    <name evidence="1" type="ORF">FIBSPDRAFT_864751</name>
</gene>
<organism evidence="1 2">
    <name type="scientific">Athelia psychrophila</name>
    <dbReference type="NCBI Taxonomy" id="1759441"/>
    <lineage>
        <taxon>Eukaryota</taxon>
        <taxon>Fungi</taxon>
        <taxon>Dikarya</taxon>
        <taxon>Basidiomycota</taxon>
        <taxon>Agaricomycotina</taxon>
        <taxon>Agaricomycetes</taxon>
        <taxon>Agaricomycetidae</taxon>
        <taxon>Atheliales</taxon>
        <taxon>Atheliaceae</taxon>
        <taxon>Athelia</taxon>
    </lineage>
</organism>
<reference evidence="1 2" key="1">
    <citation type="journal article" date="2016" name="Mol. Biol. Evol.">
        <title>Comparative Genomics of Early-Diverging Mushroom-Forming Fungi Provides Insights into the Origins of Lignocellulose Decay Capabilities.</title>
        <authorList>
            <person name="Nagy L.G."/>
            <person name="Riley R."/>
            <person name="Tritt A."/>
            <person name="Adam C."/>
            <person name="Daum C."/>
            <person name="Floudas D."/>
            <person name="Sun H."/>
            <person name="Yadav J.S."/>
            <person name="Pangilinan J."/>
            <person name="Larsson K.H."/>
            <person name="Matsuura K."/>
            <person name="Barry K."/>
            <person name="Labutti K."/>
            <person name="Kuo R."/>
            <person name="Ohm R.A."/>
            <person name="Bhattacharya S.S."/>
            <person name="Shirouzu T."/>
            <person name="Yoshinaga Y."/>
            <person name="Martin F.M."/>
            <person name="Grigoriev I.V."/>
            <person name="Hibbett D.S."/>
        </authorList>
    </citation>
    <scope>NUCLEOTIDE SEQUENCE [LARGE SCALE GENOMIC DNA]</scope>
    <source>
        <strain evidence="1 2">CBS 109695</strain>
    </source>
</reference>
<accession>A0A166G8A2</accession>
<sequence>MHNTAQSPPIIAVADTKAKAREQAAKSDRGASALSLVKSARNQTLEARQCELAGDLKGALEAYIKAATLAKLCMDSAEFRAEIQPGKRGVLCNEFTDFTQVSGIICVRGRPVICGLRLL</sequence>
<evidence type="ECO:0000313" key="2">
    <source>
        <dbReference type="Proteomes" id="UP000076532"/>
    </source>
</evidence>
<dbReference type="OrthoDB" id="3269083at2759"/>